<gene>
    <name evidence="10" type="ORF">CK503_14460</name>
</gene>
<evidence type="ECO:0000256" key="4">
    <source>
        <dbReference type="ARBA" id="ARBA00022692"/>
    </source>
</evidence>
<dbReference type="AlphaFoldDB" id="A0A2A2G533"/>
<keyword evidence="6 7" id="KW-0472">Membrane</keyword>
<dbReference type="InterPro" id="IPR003838">
    <property type="entry name" value="ABC3_permease_C"/>
</dbReference>
<dbReference type="Pfam" id="PF02687">
    <property type="entry name" value="FtsX"/>
    <property type="match status" value="1"/>
</dbReference>
<dbReference type="EMBL" id="NSKE01000012">
    <property type="protein sequence ID" value="PAU92886.1"/>
    <property type="molecule type" value="Genomic_DNA"/>
</dbReference>
<dbReference type="RefSeq" id="WP_095607542.1">
    <property type="nucleotide sequence ID" value="NZ_NSKE01000012.1"/>
</dbReference>
<evidence type="ECO:0000256" key="1">
    <source>
        <dbReference type="ARBA" id="ARBA00004651"/>
    </source>
</evidence>
<keyword evidence="4 7" id="KW-0812">Transmembrane</keyword>
<dbReference type="PANTHER" id="PTHR30489:SF0">
    <property type="entry name" value="LIPOPROTEIN-RELEASING SYSTEM TRANSMEMBRANE PROTEIN LOLE"/>
    <property type="match status" value="1"/>
</dbReference>
<evidence type="ECO:0000256" key="3">
    <source>
        <dbReference type="ARBA" id="ARBA00022475"/>
    </source>
</evidence>
<dbReference type="InterPro" id="IPR025857">
    <property type="entry name" value="MacB_PCD"/>
</dbReference>
<protein>
    <submittedName>
        <fullName evidence="10">ABC transporter permease</fullName>
    </submittedName>
</protein>
<keyword evidence="11" id="KW-1185">Reference proteome</keyword>
<dbReference type="PANTHER" id="PTHR30489">
    <property type="entry name" value="LIPOPROTEIN-RELEASING SYSTEM TRANSMEMBRANE PROTEIN LOLE"/>
    <property type="match status" value="1"/>
</dbReference>
<proteinExistence type="inferred from homology"/>
<evidence type="ECO:0000313" key="10">
    <source>
        <dbReference type="EMBL" id="PAU92886.1"/>
    </source>
</evidence>
<evidence type="ECO:0000259" key="9">
    <source>
        <dbReference type="Pfam" id="PF12704"/>
    </source>
</evidence>
<comment type="similarity">
    <text evidence="2">Belongs to the ABC-4 integral membrane protein family. LolC/E subfamily.</text>
</comment>
<dbReference type="InterPro" id="IPR051447">
    <property type="entry name" value="Lipoprotein-release_system"/>
</dbReference>
<feature type="transmembrane region" description="Helical" evidence="7">
    <location>
        <begin position="366"/>
        <end position="391"/>
    </location>
</feature>
<feature type="transmembrane region" description="Helical" evidence="7">
    <location>
        <begin position="20"/>
        <end position="40"/>
    </location>
</feature>
<feature type="transmembrane region" description="Helical" evidence="7">
    <location>
        <begin position="273"/>
        <end position="297"/>
    </location>
</feature>
<sequence>MFKFFRLSIKNVFRNTQRTVLTVLTVSIGFMSIIVTAGYMDYVFVGLRESFIRGGTGHIQIFNKEYTEKDEQHLLEYGLQDYENLKNDISSDKEVRFVMKRIEFQGLVSNGEQTKVFLGKGVEPKKESKLSTFFVEMEKGTFPGLIKNEEGELQGAVGKGLAQDLQAEIGDYLTLLSATPGGMYNAIDIKLSGIFSTGIPEYDNRQVMVDISTAQLLLDTDKISNLVVVLDETSQTPQTLDKFEKKHASVSFLSWSELTPYYNSVVALYERGFGVLGIIIVFIVVLASSNTMTMSVFERTKEIATILSIGTSRLRVWLNYIYEGFLIGVLSSVIGTVLSYTVIFTINEMNLTMPPPPGRTTAYPLTITPLHSTILIVTLLTIVVCVVATLLPAYRASKLNIVEALGHE</sequence>
<name>A0A2A2G533_9BACT</name>
<reference evidence="10 11" key="1">
    <citation type="submission" date="2017-08" db="EMBL/GenBank/DDBJ databases">
        <title>Aliifodinibius alkalisoli sp. nov., isolated from saline alkaline soil.</title>
        <authorList>
            <person name="Liu D."/>
            <person name="Zhang G."/>
        </authorList>
    </citation>
    <scope>NUCLEOTIDE SEQUENCE [LARGE SCALE GENOMIC DNA]</scope>
    <source>
        <strain evidence="10 11">WN023</strain>
    </source>
</reference>
<keyword evidence="5 7" id="KW-1133">Transmembrane helix</keyword>
<dbReference type="GO" id="GO:0098797">
    <property type="term" value="C:plasma membrane protein complex"/>
    <property type="evidence" value="ECO:0007669"/>
    <property type="project" value="TreeGrafter"/>
</dbReference>
<feature type="domain" description="MacB-like periplasmic core" evidence="9">
    <location>
        <begin position="19"/>
        <end position="244"/>
    </location>
</feature>
<comment type="caution">
    <text evidence="10">The sequence shown here is derived from an EMBL/GenBank/DDBJ whole genome shotgun (WGS) entry which is preliminary data.</text>
</comment>
<evidence type="ECO:0000259" key="8">
    <source>
        <dbReference type="Pfam" id="PF02687"/>
    </source>
</evidence>
<evidence type="ECO:0000256" key="5">
    <source>
        <dbReference type="ARBA" id="ARBA00022989"/>
    </source>
</evidence>
<dbReference type="GO" id="GO:0044874">
    <property type="term" value="P:lipoprotein localization to outer membrane"/>
    <property type="evidence" value="ECO:0007669"/>
    <property type="project" value="TreeGrafter"/>
</dbReference>
<evidence type="ECO:0000256" key="7">
    <source>
        <dbReference type="SAM" id="Phobius"/>
    </source>
</evidence>
<evidence type="ECO:0000313" key="11">
    <source>
        <dbReference type="Proteomes" id="UP000218831"/>
    </source>
</evidence>
<accession>A0A2A2G533</accession>
<organism evidence="10 11">
    <name type="scientific">Fodinibius salipaludis</name>
    <dbReference type="NCBI Taxonomy" id="2032627"/>
    <lineage>
        <taxon>Bacteria</taxon>
        <taxon>Pseudomonadati</taxon>
        <taxon>Balneolota</taxon>
        <taxon>Balneolia</taxon>
        <taxon>Balneolales</taxon>
        <taxon>Balneolaceae</taxon>
        <taxon>Fodinibius</taxon>
    </lineage>
</organism>
<keyword evidence="3" id="KW-1003">Cell membrane</keyword>
<feature type="domain" description="ABC3 transporter permease C-terminal" evidence="8">
    <location>
        <begin position="275"/>
        <end position="401"/>
    </location>
</feature>
<dbReference type="Pfam" id="PF12704">
    <property type="entry name" value="MacB_PCD"/>
    <property type="match status" value="1"/>
</dbReference>
<dbReference type="OrthoDB" id="9784014at2"/>
<dbReference type="Proteomes" id="UP000218831">
    <property type="component" value="Unassembled WGS sequence"/>
</dbReference>
<comment type="subcellular location">
    <subcellularLocation>
        <location evidence="1">Cell membrane</location>
        <topology evidence="1">Multi-pass membrane protein</topology>
    </subcellularLocation>
</comment>
<evidence type="ECO:0000256" key="2">
    <source>
        <dbReference type="ARBA" id="ARBA00005236"/>
    </source>
</evidence>
<evidence type="ECO:0000256" key="6">
    <source>
        <dbReference type="ARBA" id="ARBA00023136"/>
    </source>
</evidence>
<feature type="transmembrane region" description="Helical" evidence="7">
    <location>
        <begin position="317"/>
        <end position="346"/>
    </location>
</feature>